<gene>
    <name evidence="2" type="ORF">QBC37DRAFT_403905</name>
</gene>
<reference evidence="2" key="1">
    <citation type="journal article" date="2023" name="Mol. Phylogenet. Evol.">
        <title>Genome-scale phylogeny and comparative genomics of the fungal order Sordariales.</title>
        <authorList>
            <person name="Hensen N."/>
            <person name="Bonometti L."/>
            <person name="Westerberg I."/>
            <person name="Brannstrom I.O."/>
            <person name="Guillou S."/>
            <person name="Cros-Aarteil S."/>
            <person name="Calhoun S."/>
            <person name="Haridas S."/>
            <person name="Kuo A."/>
            <person name="Mondo S."/>
            <person name="Pangilinan J."/>
            <person name="Riley R."/>
            <person name="LaButti K."/>
            <person name="Andreopoulos B."/>
            <person name="Lipzen A."/>
            <person name="Chen C."/>
            <person name="Yan M."/>
            <person name="Daum C."/>
            <person name="Ng V."/>
            <person name="Clum A."/>
            <person name="Steindorff A."/>
            <person name="Ohm R.A."/>
            <person name="Martin F."/>
            <person name="Silar P."/>
            <person name="Natvig D.O."/>
            <person name="Lalanne C."/>
            <person name="Gautier V."/>
            <person name="Ament-Velasquez S.L."/>
            <person name="Kruys A."/>
            <person name="Hutchinson M.I."/>
            <person name="Powell A.J."/>
            <person name="Barry K."/>
            <person name="Miller A.N."/>
            <person name="Grigoriev I.V."/>
            <person name="Debuchy R."/>
            <person name="Gladieux P."/>
            <person name="Hiltunen Thoren M."/>
            <person name="Johannesson H."/>
        </authorList>
    </citation>
    <scope>NUCLEOTIDE SEQUENCE</scope>
    <source>
        <strain evidence="2">PSN293</strain>
    </source>
</reference>
<keyword evidence="3" id="KW-1185">Reference proteome</keyword>
<organism evidence="2 3">
    <name type="scientific">Rhypophila decipiens</name>
    <dbReference type="NCBI Taxonomy" id="261697"/>
    <lineage>
        <taxon>Eukaryota</taxon>
        <taxon>Fungi</taxon>
        <taxon>Dikarya</taxon>
        <taxon>Ascomycota</taxon>
        <taxon>Pezizomycotina</taxon>
        <taxon>Sordariomycetes</taxon>
        <taxon>Sordariomycetidae</taxon>
        <taxon>Sordariales</taxon>
        <taxon>Naviculisporaceae</taxon>
        <taxon>Rhypophila</taxon>
    </lineage>
</organism>
<evidence type="ECO:0000313" key="2">
    <source>
        <dbReference type="EMBL" id="KAK4209919.1"/>
    </source>
</evidence>
<reference evidence="2" key="2">
    <citation type="submission" date="2023-05" db="EMBL/GenBank/DDBJ databases">
        <authorList>
            <consortium name="Lawrence Berkeley National Laboratory"/>
            <person name="Steindorff A."/>
            <person name="Hensen N."/>
            <person name="Bonometti L."/>
            <person name="Westerberg I."/>
            <person name="Brannstrom I.O."/>
            <person name="Guillou S."/>
            <person name="Cros-Aarteil S."/>
            <person name="Calhoun S."/>
            <person name="Haridas S."/>
            <person name="Kuo A."/>
            <person name="Mondo S."/>
            <person name="Pangilinan J."/>
            <person name="Riley R."/>
            <person name="Labutti K."/>
            <person name="Andreopoulos B."/>
            <person name="Lipzen A."/>
            <person name="Chen C."/>
            <person name="Yanf M."/>
            <person name="Daum C."/>
            <person name="Ng V."/>
            <person name="Clum A."/>
            <person name="Ohm R."/>
            <person name="Martin F."/>
            <person name="Silar P."/>
            <person name="Natvig D."/>
            <person name="Lalanne C."/>
            <person name="Gautier V."/>
            <person name="Ament-Velasquez S.L."/>
            <person name="Kruys A."/>
            <person name="Hutchinson M.I."/>
            <person name="Powell A.J."/>
            <person name="Barry K."/>
            <person name="Miller A.N."/>
            <person name="Grigoriev I.V."/>
            <person name="Debuchy R."/>
            <person name="Gladieux P."/>
            <person name="Thoren M.H."/>
            <person name="Johannesson H."/>
        </authorList>
    </citation>
    <scope>NUCLEOTIDE SEQUENCE</scope>
    <source>
        <strain evidence="2">PSN293</strain>
    </source>
</reference>
<protein>
    <submittedName>
        <fullName evidence="2">Uncharacterized protein</fullName>
    </submittedName>
</protein>
<feature type="region of interest" description="Disordered" evidence="1">
    <location>
        <begin position="171"/>
        <end position="207"/>
    </location>
</feature>
<comment type="caution">
    <text evidence="2">The sequence shown here is derived from an EMBL/GenBank/DDBJ whole genome shotgun (WGS) entry which is preliminary data.</text>
</comment>
<dbReference type="Proteomes" id="UP001301769">
    <property type="component" value="Unassembled WGS sequence"/>
</dbReference>
<dbReference type="EMBL" id="MU858190">
    <property type="protein sequence ID" value="KAK4209919.1"/>
    <property type="molecule type" value="Genomic_DNA"/>
</dbReference>
<accession>A0AAN7B4F6</accession>
<sequence>MPTLLVDFLPKEGFNWPRDHGAPRLLRADHRDAAVKAALIRVAGNRRTVSKKKAVHALRDTFDFLTESYSHARLGIQAREDMASWLFRVRLVDRLAKEIPANTWIELVFQFVECRSNYHFRPQAVNPDKPSNGSFAISVDRFYELAKGKWTEDFKLLLMFVMPDCNALPADWDEGEEGRADHVEEEEEEEEADDDDDDDSVPMDLSD</sequence>
<feature type="compositionally biased region" description="Acidic residues" evidence="1">
    <location>
        <begin position="183"/>
        <end position="207"/>
    </location>
</feature>
<evidence type="ECO:0000313" key="3">
    <source>
        <dbReference type="Proteomes" id="UP001301769"/>
    </source>
</evidence>
<proteinExistence type="predicted"/>
<name>A0AAN7B4F6_9PEZI</name>
<evidence type="ECO:0000256" key="1">
    <source>
        <dbReference type="SAM" id="MobiDB-lite"/>
    </source>
</evidence>
<dbReference type="AlphaFoldDB" id="A0AAN7B4F6"/>